<keyword evidence="4" id="KW-1185">Reference proteome</keyword>
<dbReference type="AlphaFoldDB" id="A0A835U2I5"/>
<gene>
    <name evidence="3" type="ORF">HPP92_028800</name>
    <name evidence="2" type="ORF">HPP92_028811</name>
</gene>
<evidence type="ECO:0000313" key="5">
    <source>
        <dbReference type="Proteomes" id="UP000639772"/>
    </source>
</evidence>
<evidence type="ECO:0000313" key="4">
    <source>
        <dbReference type="Proteomes" id="UP000636800"/>
    </source>
</evidence>
<dbReference type="Proteomes" id="UP000636800">
    <property type="component" value="Unassembled WGS sequence"/>
</dbReference>
<evidence type="ECO:0000313" key="3">
    <source>
        <dbReference type="EMBL" id="KAG0446483.1"/>
    </source>
</evidence>
<feature type="region of interest" description="Disordered" evidence="1">
    <location>
        <begin position="81"/>
        <end position="100"/>
    </location>
</feature>
<evidence type="ECO:0000256" key="1">
    <source>
        <dbReference type="SAM" id="MobiDB-lite"/>
    </source>
</evidence>
<accession>A0A835U2I5</accession>
<protein>
    <submittedName>
        <fullName evidence="3">Uncharacterized protein</fullName>
    </submittedName>
</protein>
<evidence type="ECO:0000313" key="2">
    <source>
        <dbReference type="EMBL" id="KAG0446469.1"/>
    </source>
</evidence>
<sequence>MTKEAGRHRTQTRRADTDDHHRRYIKLDRYLCRPGDACRFQSACRAVLNDSPGTRHPNCDNYLGKLDTATRDHCTTGHTFAPGIDAENMAQKPKRSSENN</sequence>
<reference evidence="4 5" key="1">
    <citation type="journal article" date="2020" name="Nat. Food">
        <title>A phased Vanilla planifolia genome enables genetic improvement of flavour and production.</title>
        <authorList>
            <person name="Hasing T."/>
            <person name="Tang H."/>
            <person name="Brym M."/>
            <person name="Khazi F."/>
            <person name="Huang T."/>
            <person name="Chambers A.H."/>
        </authorList>
    </citation>
    <scope>NUCLEOTIDE SEQUENCE [LARGE SCALE GENOMIC DNA]</scope>
    <source>
        <tissue evidence="3">Leaf</tissue>
    </source>
</reference>
<name>A0A835U2I5_VANPL</name>
<dbReference type="EMBL" id="JADCNM010000575">
    <property type="protein sequence ID" value="KAG0446469.1"/>
    <property type="molecule type" value="Genomic_DNA"/>
</dbReference>
<proteinExistence type="predicted"/>
<dbReference type="EMBL" id="JADCNL010000574">
    <property type="protein sequence ID" value="KAG0446483.1"/>
    <property type="molecule type" value="Genomic_DNA"/>
</dbReference>
<comment type="caution">
    <text evidence="3">The sequence shown here is derived from an EMBL/GenBank/DDBJ whole genome shotgun (WGS) entry which is preliminary data.</text>
</comment>
<feature type="region of interest" description="Disordered" evidence="1">
    <location>
        <begin position="1"/>
        <end position="20"/>
    </location>
</feature>
<organism evidence="3 4">
    <name type="scientific">Vanilla planifolia</name>
    <name type="common">Vanilla</name>
    <dbReference type="NCBI Taxonomy" id="51239"/>
    <lineage>
        <taxon>Eukaryota</taxon>
        <taxon>Viridiplantae</taxon>
        <taxon>Streptophyta</taxon>
        <taxon>Embryophyta</taxon>
        <taxon>Tracheophyta</taxon>
        <taxon>Spermatophyta</taxon>
        <taxon>Magnoliopsida</taxon>
        <taxon>Liliopsida</taxon>
        <taxon>Asparagales</taxon>
        <taxon>Orchidaceae</taxon>
        <taxon>Vanilloideae</taxon>
        <taxon>Vanilleae</taxon>
        <taxon>Vanilla</taxon>
    </lineage>
</organism>
<dbReference type="Proteomes" id="UP000639772">
    <property type="component" value="Unassembled WGS sequence"/>
</dbReference>